<dbReference type="SUPFAM" id="SSF48452">
    <property type="entry name" value="TPR-like"/>
    <property type="match status" value="1"/>
</dbReference>
<dbReference type="Gene3D" id="1.25.40.10">
    <property type="entry name" value="Tetratricopeptide repeat domain"/>
    <property type="match status" value="2"/>
</dbReference>
<keyword evidence="4" id="KW-1185">Reference proteome</keyword>
<dbReference type="EMBL" id="JAROAV010000057">
    <property type="protein sequence ID" value="MDF8266463.1"/>
    <property type="molecule type" value="Genomic_DNA"/>
</dbReference>
<accession>A0ABT6CC29</accession>
<comment type="caution">
    <text evidence="3">The sequence shown here is derived from an EMBL/GenBank/DDBJ whole genome shotgun (WGS) entry which is preliminary data.</text>
</comment>
<evidence type="ECO:0000313" key="3">
    <source>
        <dbReference type="EMBL" id="MDF8266463.1"/>
    </source>
</evidence>
<keyword evidence="2" id="KW-0802">TPR repeat</keyword>
<reference evidence="3 4" key="1">
    <citation type="submission" date="2023-03" db="EMBL/GenBank/DDBJ databases">
        <title>YIM 133296 draft genome.</title>
        <authorList>
            <person name="Xiong L."/>
        </authorList>
    </citation>
    <scope>NUCLEOTIDE SEQUENCE [LARGE SCALE GENOMIC DNA]</scope>
    <source>
        <strain evidence="3 4">YIM 133296</strain>
    </source>
</reference>
<keyword evidence="1" id="KW-0677">Repeat</keyword>
<protein>
    <submittedName>
        <fullName evidence="3">Tetratricopeptide repeat protein</fullName>
    </submittedName>
</protein>
<dbReference type="InterPro" id="IPR051012">
    <property type="entry name" value="CellSynth/LPSAsmb/PSIAsmb"/>
</dbReference>
<dbReference type="Pfam" id="PF13432">
    <property type="entry name" value="TPR_16"/>
    <property type="match status" value="1"/>
</dbReference>
<evidence type="ECO:0000256" key="1">
    <source>
        <dbReference type="ARBA" id="ARBA00022737"/>
    </source>
</evidence>
<dbReference type="Proteomes" id="UP001528912">
    <property type="component" value="Unassembled WGS sequence"/>
</dbReference>
<dbReference type="PANTHER" id="PTHR45586">
    <property type="entry name" value="TPR REPEAT-CONTAINING PROTEIN PA4667"/>
    <property type="match status" value="1"/>
</dbReference>
<name>A0ABT6CC29_9MICO</name>
<dbReference type="InterPro" id="IPR011990">
    <property type="entry name" value="TPR-like_helical_dom_sf"/>
</dbReference>
<sequence length="286" mass="29931">MVEGLDARLAAGGNSTDVGVLLDLGCDLFDAGRIEDAETCFRRASGLGSPEGAFNLGNTLVRQERHEAAIPAFELALARGETDAWANLGLVLEELGDLVGAARAYEQAEATGDRSGALRLAMLLHDQGGRDRAMTAAQRSADAGDQLAAAVVACWQWCRTRDPGLETALRAGADLLPSARADLGALLLMSGRVNEARTVLEQGSSVGEVECMLPLANVYSDLLGDDERARAVLTAAADLGDAHAHHNLAVLLEPDGQLEDAALHYRLAIAGGDSLAATALRDLLNE</sequence>
<evidence type="ECO:0000313" key="4">
    <source>
        <dbReference type="Proteomes" id="UP001528912"/>
    </source>
</evidence>
<organism evidence="3 4">
    <name type="scientific">Luteipulveratus flavus</name>
    <dbReference type="NCBI Taxonomy" id="3031728"/>
    <lineage>
        <taxon>Bacteria</taxon>
        <taxon>Bacillati</taxon>
        <taxon>Actinomycetota</taxon>
        <taxon>Actinomycetes</taxon>
        <taxon>Micrococcales</taxon>
        <taxon>Dermacoccaceae</taxon>
        <taxon>Luteipulveratus</taxon>
    </lineage>
</organism>
<proteinExistence type="predicted"/>
<dbReference type="RefSeq" id="WP_277193671.1">
    <property type="nucleotide sequence ID" value="NZ_JAROAV010000057.1"/>
</dbReference>
<evidence type="ECO:0000256" key="2">
    <source>
        <dbReference type="ARBA" id="ARBA00022803"/>
    </source>
</evidence>
<gene>
    <name evidence="3" type="ORF">P4R38_19610</name>
</gene>
<dbReference type="PANTHER" id="PTHR45586:SF1">
    <property type="entry name" value="LIPOPOLYSACCHARIDE ASSEMBLY PROTEIN B"/>
    <property type="match status" value="1"/>
</dbReference>